<reference evidence="2" key="1">
    <citation type="submission" date="2021-07" db="EMBL/GenBank/DDBJ databases">
        <title>Draft genome sequence of carbapenem-resistant Aeromonas spp. in Japan.</title>
        <authorList>
            <person name="Maehana S."/>
            <person name="Suzuki M."/>
            <person name="Kitasato H."/>
        </authorList>
    </citation>
    <scope>NUCLEOTIDE SEQUENCE</scope>
    <source>
        <strain evidence="1">KAM348</strain>
        <strain evidence="2">KAM351</strain>
    </source>
</reference>
<name>A0AA37G1C6_AERCA</name>
<dbReference type="Proteomes" id="UP000886934">
    <property type="component" value="Unassembled WGS sequence"/>
</dbReference>
<sequence>MASTDLTTNSYYSLNALGNAVCALVELAELIPQEDNYSSLLRIIADRLEGEFTAVRNDTIKLWGPVESKRERAER</sequence>
<dbReference type="EMBL" id="BPNL01000129">
    <property type="protein sequence ID" value="GJA56972.1"/>
    <property type="molecule type" value="Genomic_DNA"/>
</dbReference>
<gene>
    <name evidence="1" type="ORF">KAM348_43950</name>
    <name evidence="2" type="ORF">KAM351_45630</name>
</gene>
<organism evidence="2 3">
    <name type="scientific">Aeromonas caviae</name>
    <name type="common">Aeromonas punctata</name>
    <dbReference type="NCBI Taxonomy" id="648"/>
    <lineage>
        <taxon>Bacteria</taxon>
        <taxon>Pseudomonadati</taxon>
        <taxon>Pseudomonadota</taxon>
        <taxon>Gammaproteobacteria</taxon>
        <taxon>Aeromonadales</taxon>
        <taxon>Aeromonadaceae</taxon>
        <taxon>Aeromonas</taxon>
    </lineage>
</organism>
<proteinExistence type="predicted"/>
<dbReference type="EMBL" id="BPNN01000160">
    <property type="protein sequence ID" value="GJA65952.1"/>
    <property type="molecule type" value="Genomic_DNA"/>
</dbReference>
<comment type="caution">
    <text evidence="2">The sequence shown here is derived from an EMBL/GenBank/DDBJ whole genome shotgun (WGS) entry which is preliminary data.</text>
</comment>
<dbReference type="AlphaFoldDB" id="A0AA37G1C6"/>
<evidence type="ECO:0000313" key="2">
    <source>
        <dbReference type="EMBL" id="GJA65952.1"/>
    </source>
</evidence>
<dbReference type="Proteomes" id="UP000887009">
    <property type="component" value="Unassembled WGS sequence"/>
</dbReference>
<evidence type="ECO:0000313" key="3">
    <source>
        <dbReference type="Proteomes" id="UP000886934"/>
    </source>
</evidence>
<accession>A0AA37G1C6</accession>
<evidence type="ECO:0000313" key="1">
    <source>
        <dbReference type="EMBL" id="GJA56972.1"/>
    </source>
</evidence>
<protein>
    <submittedName>
        <fullName evidence="2">Uncharacterized protein</fullName>
    </submittedName>
</protein>